<organism evidence="2 3">
    <name type="scientific">Cupriavidus necator (strain ATCC 43291 / DSM 13513 / CCUG 52238 / LMG 8453 / N-1)</name>
    <name type="common">Ralstonia eutropha</name>
    <dbReference type="NCBI Taxonomy" id="1042878"/>
    <lineage>
        <taxon>Bacteria</taxon>
        <taxon>Pseudomonadati</taxon>
        <taxon>Pseudomonadota</taxon>
        <taxon>Betaproteobacteria</taxon>
        <taxon>Burkholderiales</taxon>
        <taxon>Burkholderiaceae</taxon>
        <taxon>Cupriavidus</taxon>
    </lineage>
</organism>
<protein>
    <recommendedName>
        <fullName evidence="1">ABM domain-containing protein</fullName>
    </recommendedName>
</protein>
<dbReference type="PROSITE" id="PS51725">
    <property type="entry name" value="ABM"/>
    <property type="match status" value="1"/>
</dbReference>
<dbReference type="SUPFAM" id="SSF54909">
    <property type="entry name" value="Dimeric alpha+beta barrel"/>
    <property type="match status" value="1"/>
</dbReference>
<dbReference type="PANTHER" id="PTHR33336:SF15">
    <property type="entry name" value="ABM DOMAIN-CONTAINING PROTEIN"/>
    <property type="match status" value="1"/>
</dbReference>
<evidence type="ECO:0000259" key="1">
    <source>
        <dbReference type="PROSITE" id="PS51725"/>
    </source>
</evidence>
<reference evidence="2 3" key="1">
    <citation type="journal article" date="2011" name="J. Bacteriol.">
        <title>Complete genome sequence of the type strain Cupriavidus necator N-1.</title>
        <authorList>
            <person name="Poehlein A."/>
            <person name="Kusian B."/>
            <person name="Friedrich B."/>
            <person name="Daniel R."/>
            <person name="Bowien B."/>
        </authorList>
    </citation>
    <scope>NUCLEOTIDE SEQUENCE [LARGE SCALE GENOMIC DNA]</scope>
    <source>
        <strain evidence="3">ATCC 43291 / DSM 13513 / CCUG 52238 / LMG 8453 / N-1</strain>
        <plasmid evidence="2 3">pBB1</plasmid>
    </source>
</reference>
<dbReference type="PANTHER" id="PTHR33336">
    <property type="entry name" value="QUINOL MONOOXYGENASE YGIN-RELATED"/>
    <property type="match status" value="1"/>
</dbReference>
<dbReference type="InterPro" id="IPR011008">
    <property type="entry name" value="Dimeric_a/b-barrel"/>
</dbReference>
<dbReference type="GO" id="GO:0003824">
    <property type="term" value="F:catalytic activity"/>
    <property type="evidence" value="ECO:0007669"/>
    <property type="project" value="TreeGrafter"/>
</dbReference>
<sequence>MEDMLIICVTFTVYDAHIESFREAILANASTSLKEENGCLRFDVCQSKDGATFFFYEQYVDDQAFDVHLLSPHFLEFDRFSVPLVKDKKVERYYLVEQSACVTSS</sequence>
<dbReference type="AlphaFoldDB" id="F8GUL4"/>
<dbReference type="Pfam" id="PF03992">
    <property type="entry name" value="ABM"/>
    <property type="match status" value="1"/>
</dbReference>
<keyword evidence="2" id="KW-0614">Plasmid</keyword>
<name>F8GUL4_CUPNN</name>
<proteinExistence type="predicted"/>
<dbReference type="InterPro" id="IPR007138">
    <property type="entry name" value="ABM_dom"/>
</dbReference>
<dbReference type="InterPro" id="IPR050744">
    <property type="entry name" value="AI-2_Isomerase_LsrG"/>
</dbReference>
<dbReference type="Proteomes" id="UP000006798">
    <property type="component" value="Plasmid pBB1"/>
</dbReference>
<accession>F8GUL4</accession>
<evidence type="ECO:0000313" key="3">
    <source>
        <dbReference type="Proteomes" id="UP000006798"/>
    </source>
</evidence>
<gene>
    <name evidence="2" type="ordered locus">CNE_BB1p10100</name>
</gene>
<dbReference type="KEGG" id="cnc:CNE_BB1p10100"/>
<dbReference type="Gene3D" id="3.30.70.100">
    <property type="match status" value="1"/>
</dbReference>
<feature type="domain" description="ABM" evidence="1">
    <location>
        <begin position="5"/>
        <end position="94"/>
    </location>
</feature>
<dbReference type="EMBL" id="CP002879">
    <property type="protein sequence ID" value="AEI82418.1"/>
    <property type="molecule type" value="Genomic_DNA"/>
</dbReference>
<geneLocation type="plasmid" evidence="2 3">
    <name>pBB1</name>
</geneLocation>
<evidence type="ECO:0000313" key="2">
    <source>
        <dbReference type="EMBL" id="AEI82418.1"/>
    </source>
</evidence>
<dbReference type="HOGENOM" id="CLU_131496_3_2_4"/>